<accession>A0A330LY58</accession>
<dbReference type="EMBL" id="LS483452">
    <property type="protein sequence ID" value="SQH74113.1"/>
    <property type="molecule type" value="Genomic_DNA"/>
</dbReference>
<proteinExistence type="predicted"/>
<name>A0A330LY58_9GAMM</name>
<reference evidence="2" key="1">
    <citation type="submission" date="2018-06" db="EMBL/GenBank/DDBJ databases">
        <authorList>
            <person name="Cea G.-C."/>
            <person name="William W."/>
        </authorList>
    </citation>
    <scope>NUCLEOTIDE SEQUENCE [LARGE SCALE GENOMIC DNA]</scope>
    <source>
        <strain evidence="2">DB21MT-2</strain>
    </source>
</reference>
<evidence type="ECO:0000313" key="2">
    <source>
        <dbReference type="Proteomes" id="UP000250123"/>
    </source>
</evidence>
<organism evidence="1 2">
    <name type="scientific">Shewanella benthica</name>
    <dbReference type="NCBI Taxonomy" id="43661"/>
    <lineage>
        <taxon>Bacteria</taxon>
        <taxon>Pseudomonadati</taxon>
        <taxon>Pseudomonadota</taxon>
        <taxon>Gammaproteobacteria</taxon>
        <taxon>Alteromonadales</taxon>
        <taxon>Shewanellaceae</taxon>
        <taxon>Shewanella</taxon>
    </lineage>
</organism>
<dbReference type="OrthoDB" id="6254806at2"/>
<dbReference type="RefSeq" id="WP_112350826.1">
    <property type="nucleotide sequence ID" value="NZ_LS483452.1"/>
</dbReference>
<evidence type="ECO:0000313" key="1">
    <source>
        <dbReference type="EMBL" id="SQH74113.1"/>
    </source>
</evidence>
<gene>
    <name evidence="1" type="ORF">SHEWBE_0112</name>
</gene>
<dbReference type="AlphaFoldDB" id="A0A330LY58"/>
<dbReference type="KEGG" id="sbk:SHEWBE_0112"/>
<sequence length="310" mass="35617">MFGRLGSWAASKISSVVDKVVEVAKRITDKVIEKGSKCWNAFTGKTSFDRAERLYQEISDRYDKKKCEYELATELLIKDIDTQVSAINHFKQDIYGVQFKRFVSLANRLHNVTVKGQPFEELFDDAILEAKTTAAVEHREKLFLIDFNKFDLVRLASYVLTLGFYSRKKAKQTLLQVQDEEVRIDEEIAKMESHQRQLQVVGKSIDGVVEYFDVLINNYSKLLDRFEYGIQSQRHKQMAQSDEIFALKLDFRLIPIAHIEEFQALFNLSIVLKQMANLGYLSENGKLKPKDSQQAKALFDKVAAIQAIAA</sequence>
<dbReference type="Proteomes" id="UP000250123">
    <property type="component" value="Chromosome SHEWBE"/>
</dbReference>
<protein>
    <submittedName>
        <fullName evidence="1">ATPase involved in DNA repair</fullName>
    </submittedName>
</protein>